<proteinExistence type="inferred from homology"/>
<comment type="similarity">
    <text evidence="1 3">Belongs to the short-chain dehydrogenases/reductases (SDR) family.</text>
</comment>
<dbReference type="KEGG" id="dqu:106745641"/>
<dbReference type="PANTHER" id="PTHR43115:SF4">
    <property type="entry name" value="DEHYDROGENASE_REDUCTASE SDR FAMILY MEMBER 11"/>
    <property type="match status" value="1"/>
</dbReference>
<dbReference type="Proteomes" id="UP000515204">
    <property type="component" value="Unplaced"/>
</dbReference>
<dbReference type="GeneID" id="106745641"/>
<evidence type="ECO:0000256" key="1">
    <source>
        <dbReference type="ARBA" id="ARBA00006484"/>
    </source>
</evidence>
<dbReference type="Pfam" id="PF00106">
    <property type="entry name" value="adh_short"/>
    <property type="match status" value="1"/>
</dbReference>
<dbReference type="Gene3D" id="3.40.50.720">
    <property type="entry name" value="NAD(P)-binding Rossmann-like Domain"/>
    <property type="match status" value="1"/>
</dbReference>
<dbReference type="PRINTS" id="PR00081">
    <property type="entry name" value="GDHRDH"/>
</dbReference>
<reference evidence="5" key="1">
    <citation type="submission" date="2025-08" db="UniProtKB">
        <authorList>
            <consortium name="RefSeq"/>
        </authorList>
    </citation>
    <scope>IDENTIFICATION</scope>
</reference>
<gene>
    <name evidence="5" type="primary">LOC106745641</name>
</gene>
<dbReference type="AlphaFoldDB" id="A0A6P3XEM8"/>
<dbReference type="PANTHER" id="PTHR43115">
    <property type="entry name" value="DEHYDROGENASE/REDUCTASE SDR FAMILY MEMBER 11"/>
    <property type="match status" value="1"/>
</dbReference>
<name>A0A6P3XEM8_DINQU</name>
<dbReference type="OrthoDB" id="1933717at2759"/>
<keyword evidence="2" id="KW-0560">Oxidoreductase</keyword>
<evidence type="ECO:0000313" key="5">
    <source>
        <dbReference type="RefSeq" id="XP_014476931.1"/>
    </source>
</evidence>
<sequence length="260" mass="28541">MERWAGKVALVTGASAGIGAQITKMLAQNGMKVIAAARRLEKLEELAAYIKREYKVEIYPITCDVRKEEDILKVFKWANDKLGGVDVLVNNAGVLWNETIIDGSTEHYRAIMEVNVIGTAICSRELTRSIKKREACGHIININSIAGHYAESLNLPLSVYCASKYGITGMTHNLRNEISNAKLNIRVTSISPGAVDTYMLSCIEFPEDVTKRDDVGMLKDQDIADAVLYVLGAPPHVVISELIITPHGLTMGSALKKQQN</sequence>
<organism evidence="4 5">
    <name type="scientific">Dinoponera quadriceps</name>
    <name type="common">South American ant</name>
    <dbReference type="NCBI Taxonomy" id="609295"/>
    <lineage>
        <taxon>Eukaryota</taxon>
        <taxon>Metazoa</taxon>
        <taxon>Ecdysozoa</taxon>
        <taxon>Arthropoda</taxon>
        <taxon>Hexapoda</taxon>
        <taxon>Insecta</taxon>
        <taxon>Pterygota</taxon>
        <taxon>Neoptera</taxon>
        <taxon>Endopterygota</taxon>
        <taxon>Hymenoptera</taxon>
        <taxon>Apocrita</taxon>
        <taxon>Aculeata</taxon>
        <taxon>Formicoidea</taxon>
        <taxon>Formicidae</taxon>
        <taxon>Ponerinae</taxon>
        <taxon>Ponerini</taxon>
        <taxon>Dinoponera</taxon>
    </lineage>
</organism>
<evidence type="ECO:0000313" key="4">
    <source>
        <dbReference type="Proteomes" id="UP000515204"/>
    </source>
</evidence>
<dbReference type="RefSeq" id="XP_014476931.1">
    <property type="nucleotide sequence ID" value="XM_014621445.1"/>
</dbReference>
<dbReference type="GO" id="GO:0016616">
    <property type="term" value="F:oxidoreductase activity, acting on the CH-OH group of donors, NAD or NADP as acceptor"/>
    <property type="evidence" value="ECO:0007669"/>
    <property type="project" value="UniProtKB-ARBA"/>
</dbReference>
<evidence type="ECO:0000256" key="2">
    <source>
        <dbReference type="ARBA" id="ARBA00023002"/>
    </source>
</evidence>
<dbReference type="SUPFAM" id="SSF51735">
    <property type="entry name" value="NAD(P)-binding Rossmann-fold domains"/>
    <property type="match status" value="1"/>
</dbReference>
<dbReference type="FunFam" id="3.40.50.720:FF:000047">
    <property type="entry name" value="NADP-dependent L-serine/L-allo-threonine dehydrogenase"/>
    <property type="match status" value="1"/>
</dbReference>
<evidence type="ECO:0000256" key="3">
    <source>
        <dbReference type="RuleBase" id="RU000363"/>
    </source>
</evidence>
<dbReference type="PRINTS" id="PR00080">
    <property type="entry name" value="SDRFAMILY"/>
</dbReference>
<dbReference type="InterPro" id="IPR036291">
    <property type="entry name" value="NAD(P)-bd_dom_sf"/>
</dbReference>
<dbReference type="InterPro" id="IPR002347">
    <property type="entry name" value="SDR_fam"/>
</dbReference>
<accession>A0A6P3XEM8</accession>
<protein>
    <submittedName>
        <fullName evidence="5">Farnesol dehydrogenase-like</fullName>
    </submittedName>
</protein>
<keyword evidence="4" id="KW-1185">Reference proteome</keyword>